<evidence type="ECO:0000313" key="1">
    <source>
        <dbReference type="EMBL" id="EEF80729.1"/>
    </source>
</evidence>
<accession>C0N386</accession>
<name>C0N386_9GAMM</name>
<evidence type="ECO:0000313" key="2">
    <source>
        <dbReference type="Proteomes" id="UP000004679"/>
    </source>
</evidence>
<gene>
    <name evidence="1" type="ORF">MDMS009_668</name>
</gene>
<dbReference type="EMBL" id="GG657889">
    <property type="protein sequence ID" value="EEF80729.1"/>
    <property type="molecule type" value="Genomic_DNA"/>
</dbReference>
<protein>
    <submittedName>
        <fullName evidence="1">Uncharacterized protein</fullName>
    </submittedName>
</protein>
<dbReference type="HOGENOM" id="CLU_004946_0_0_6"/>
<dbReference type="AlphaFoldDB" id="C0N386"/>
<sequence length="981" mass="112080">MTPSKNPDIKTPNDLKEVIQQMADDAMLVATGGLISRGLLERRLKFVHGSLQGLTNKPAYFDWKTAVDDIEKDLIKHEGSIKHIQYKYGTPRKLKEKLGFWKKRDNWGDIPAKDAGDHSGDLGHLNIRAITKELGFSVNFHISNDWKWATQMLIRFNHEMYELGALGTTWERRVPELRSVLDELDGKKQLPLNQNGKLNRFSFMLEHDYITEKISVDVLCRRAPKLKELFDEFDKKLKKRGVTAYAGDQYQEKLARLLNERKYELNKDHISINKTKLSLALCTNDNIIMHTPSLTNLVNVEEKRIASSLRNGQTKKSFNIYGVATINLGAIPYSMQMQRVYDFRGIVQICGLELTEKIATAFVTIIEARKIKNPKAWFTSIKAFMTFMHDFSDKYDEIKQVFNALKCGENINKAHFEFTCLNFKLVMLEKVRKNVVATNVITAFGEAKIFPSYKFKTTVKERKRLTDRARRKSIAEASNIHEHVITESIKEGALKRNIVIDRDKDTKGFVKSILNESANDDTLPSDAVGAIKEITKKRLLEIRRVASNDFTNWKINYEKGQAILSSLQEPEINDTLEKFEAYQAGNYSRFPNDYMPVENYEVTLKNLLIIIHHNYKDDCPTSAQGSQFWNKQYQKVGGIDVVNGSLNVTKKAAAAAATLYLCESGANVAVALTLTPDRLSKSQIANHTRVTGIKARAGGKSIFDDLPNKVDIVGLTGAIPALRYLSDINISYHQSKETFEIGLFGYFSLGNRYNELTEFAFRDAFKRMLKQSDYMGHLNVTPSMLRPTVLLLAQIEDPTNAGLVMIQANHESETTTMGYTNKLPYRVVMEEHMMKYQKNLEAIFSSTSNDRDESKLAAAQKTGLGVFCKDRLIADDDGKEIQCNEVQDCVRCKQDRMLVVADKESISDMILWKQSLDHHENDFVLKNPERWEKIWVPWQAFFSVVLEDKMVRGKLSFIKNEALKLAQQRQLSDNYVLPEPW</sequence>
<keyword evidence="2" id="KW-1185">Reference proteome</keyword>
<organism evidence="1 2">
    <name type="scientific">Methylophaga thiooxydans DMS010</name>
    <dbReference type="NCBI Taxonomy" id="637616"/>
    <lineage>
        <taxon>Bacteria</taxon>
        <taxon>Pseudomonadati</taxon>
        <taxon>Pseudomonadota</taxon>
        <taxon>Gammaproteobacteria</taxon>
        <taxon>Thiotrichales</taxon>
        <taxon>Piscirickettsiaceae</taxon>
        <taxon>Methylophaga</taxon>
    </lineage>
</organism>
<dbReference type="Proteomes" id="UP000004679">
    <property type="component" value="Unassembled WGS sequence"/>
</dbReference>
<proteinExistence type="predicted"/>
<dbReference type="OrthoDB" id="6132279at2"/>
<dbReference type="RefSeq" id="WP_008290438.1">
    <property type="nucleotide sequence ID" value="NZ_GG657889.1"/>
</dbReference>
<reference evidence="1 2" key="1">
    <citation type="journal article" date="2011" name="J. Bacteriol.">
        <title>Draft genome sequence of the chemolithoheterotrophic, halophilic methylotroph Methylophaga thiooxydans DMS010.</title>
        <authorList>
            <person name="Boden R."/>
            <person name="Ferriera S."/>
            <person name="Johnson J."/>
            <person name="Kelly D.P."/>
            <person name="Murrell J.C."/>
            <person name="Schafer H."/>
        </authorList>
    </citation>
    <scope>NUCLEOTIDE SEQUENCE [LARGE SCALE GENOMIC DNA]</scope>
    <source>
        <strain evidence="1 2">DMS010</strain>
    </source>
</reference>